<feature type="region of interest" description="Disordered" evidence="1">
    <location>
        <begin position="77"/>
        <end position="153"/>
    </location>
</feature>
<name>A0A183SUX1_SCHSO</name>
<organism evidence="4">
    <name type="scientific">Schistocephalus solidus</name>
    <name type="common">Tapeworm</name>
    <dbReference type="NCBI Taxonomy" id="70667"/>
    <lineage>
        <taxon>Eukaryota</taxon>
        <taxon>Metazoa</taxon>
        <taxon>Spiralia</taxon>
        <taxon>Lophotrochozoa</taxon>
        <taxon>Platyhelminthes</taxon>
        <taxon>Cestoda</taxon>
        <taxon>Eucestoda</taxon>
        <taxon>Diphyllobothriidea</taxon>
        <taxon>Diphyllobothriidae</taxon>
        <taxon>Schistocephalus</taxon>
    </lineage>
</organism>
<feature type="region of interest" description="Disordered" evidence="1">
    <location>
        <begin position="328"/>
        <end position="349"/>
    </location>
</feature>
<proteinExistence type="predicted"/>
<sequence length="394" mass="43072">MMSRSLYENIPNKKNMNELQRELKGKYVPRGSADAIPPTPLCKSRLQIFGPERTSRLSLAMKMSGGLGDQISTEQAVARNSSPALTTATLSPSTSSRLRPASIVKPYRAVSPSLRTTGHQLHNRSPPVIRPRTIMPTHSITSGPQQADSQPSSPMRYVARLYSQNLLNLQPPRDNNADCPRDSSSDYDTASVSIKPPEVPTRTTASRRDVSPNVSQRKALSTPLPVLKLRDSHQCVPNIDNGPVSESDSSASLQDFSYEEHSRVRISGLLYFYTHVPHFLPGLPPPTSQTPSPPPLAPLICLQPSTYQGGSSCGGHRRRIPEIPRSSEARFRVAPSGQPPTPTIPTKPTNLSISNSNIERSRNNLIYQHPLPHCLVELGKKEIGLTCADTGKGH</sequence>
<gene>
    <name evidence="2" type="ORF">SSLN_LOCUS8019</name>
</gene>
<feature type="compositionally biased region" description="Polar residues" evidence="1">
    <location>
        <begin position="136"/>
        <end position="153"/>
    </location>
</feature>
<dbReference type="OrthoDB" id="6287118at2759"/>
<dbReference type="AlphaFoldDB" id="A0A183SUX1"/>
<accession>A0A183SUX1</accession>
<feature type="compositionally biased region" description="Low complexity" evidence="1">
    <location>
        <begin position="81"/>
        <end position="102"/>
    </location>
</feature>
<dbReference type="EMBL" id="UYSU01034435">
    <property type="protein sequence ID" value="VDL94404.1"/>
    <property type="molecule type" value="Genomic_DNA"/>
</dbReference>
<evidence type="ECO:0000313" key="3">
    <source>
        <dbReference type="Proteomes" id="UP000275846"/>
    </source>
</evidence>
<dbReference type="WBParaSite" id="SSLN_0000832901-mRNA-1">
    <property type="protein sequence ID" value="SSLN_0000832901-mRNA-1"/>
    <property type="gene ID" value="SSLN_0000832901"/>
</dbReference>
<evidence type="ECO:0000313" key="4">
    <source>
        <dbReference type="WBParaSite" id="SSLN_0000832901-mRNA-1"/>
    </source>
</evidence>
<reference evidence="4" key="1">
    <citation type="submission" date="2016-06" db="UniProtKB">
        <authorList>
            <consortium name="WormBaseParasite"/>
        </authorList>
    </citation>
    <scope>IDENTIFICATION</scope>
</reference>
<keyword evidence="3" id="KW-1185">Reference proteome</keyword>
<evidence type="ECO:0000313" key="2">
    <source>
        <dbReference type="EMBL" id="VDL94404.1"/>
    </source>
</evidence>
<feature type="compositionally biased region" description="Basic and acidic residues" evidence="1">
    <location>
        <begin position="175"/>
        <end position="184"/>
    </location>
</feature>
<dbReference type="Proteomes" id="UP000275846">
    <property type="component" value="Unassembled WGS sequence"/>
</dbReference>
<protein>
    <submittedName>
        <fullName evidence="4">SLAIN motif family member 2</fullName>
    </submittedName>
</protein>
<evidence type="ECO:0000256" key="1">
    <source>
        <dbReference type="SAM" id="MobiDB-lite"/>
    </source>
</evidence>
<feature type="region of interest" description="Disordered" evidence="1">
    <location>
        <begin position="168"/>
        <end position="219"/>
    </location>
</feature>
<reference evidence="2 3" key="2">
    <citation type="submission" date="2018-11" db="EMBL/GenBank/DDBJ databases">
        <authorList>
            <consortium name="Pathogen Informatics"/>
        </authorList>
    </citation>
    <scope>NUCLEOTIDE SEQUENCE [LARGE SCALE GENOMIC DNA]</scope>
    <source>
        <strain evidence="2 3">NST_G2</strain>
    </source>
</reference>